<evidence type="ECO:0000313" key="3">
    <source>
        <dbReference type="EMBL" id="CCE42847.1"/>
    </source>
</evidence>
<protein>
    <submittedName>
        <fullName evidence="3 4">Uncharacterized protein</fullName>
    </submittedName>
</protein>
<keyword evidence="1" id="KW-1133">Transmembrane helix</keyword>
<dbReference type="EnsemblFungi" id="CPAR2_204900-T">
    <property type="protein sequence ID" value="CPAR2_204900-T-p1"/>
    <property type="gene ID" value="CPAR2_204900"/>
</dbReference>
<sequence length="360" mass="41231">MSVKKISNVLLSRPIKRAMLPARLTFFPARQFKHTTLFRRHFNNANYDTIVKNAVHMNRNGVKGSSLGGKRLPFRTILILIATSSSLSMMLYATIQYFKIRDELNHSKETNIEKLIFLPLWFNSNILWKKTLNYPEGLRYIDLGYYSYLTTEMIQNNSNNSNGSKSDVEEYCHELQSHNIKYAVLEKLSSNNKIRAIFGLPLNLTLDNSKFNIWIELSHPSVSGMQMNITQSSSLNEKSNSLGFRWAIKTINWNSIKDDTLSPIGLGMARIGSNAETKIHEKSSGKVHEVHQSKEKVPLNPNRDYAVKFQSEYVVTDKSANKQGKIKYIGTIDFDHLLINRGVIITDIELVYDDTSYKII</sequence>
<proteinExistence type="predicted"/>
<feature type="transmembrane region" description="Helical" evidence="1">
    <location>
        <begin position="77"/>
        <end position="98"/>
    </location>
</feature>
<dbReference type="VEuPathDB" id="FungiDB:CPAR2_204900"/>
<dbReference type="Proteomes" id="UP000005221">
    <property type="component" value="Chromosome 2"/>
</dbReference>
<evidence type="ECO:0000313" key="5">
    <source>
        <dbReference type="Proteomes" id="UP000005221"/>
    </source>
</evidence>
<dbReference type="eggNOG" id="ENOG502T3B2">
    <property type="taxonomic scope" value="Eukaryota"/>
</dbReference>
<evidence type="ECO:0000256" key="1">
    <source>
        <dbReference type="SAM" id="Phobius"/>
    </source>
</evidence>
<dbReference type="AlphaFoldDB" id="G8BG63"/>
<evidence type="ECO:0000313" key="2">
    <source>
        <dbReference type="CGD" id="CAL0000154373"/>
    </source>
</evidence>
<keyword evidence="1" id="KW-0472">Membrane</keyword>
<gene>
    <name evidence="2 3" type="ordered locus">CPAR2_204900</name>
</gene>
<evidence type="ECO:0000313" key="4">
    <source>
        <dbReference type="EnsemblFungi" id="CPAR2_204900-T-p1"/>
    </source>
</evidence>
<keyword evidence="1" id="KW-0812">Transmembrane</keyword>
<name>G8BG63_CANPC</name>
<organism evidence="3 5">
    <name type="scientific">Candida parapsilosis (strain CDC 317 / ATCC MYA-4646)</name>
    <name type="common">Yeast</name>
    <name type="synonym">Monilia parapsilosis</name>
    <dbReference type="NCBI Taxonomy" id="578454"/>
    <lineage>
        <taxon>Eukaryota</taxon>
        <taxon>Fungi</taxon>
        <taxon>Dikarya</taxon>
        <taxon>Ascomycota</taxon>
        <taxon>Saccharomycotina</taxon>
        <taxon>Pichiomycetes</taxon>
        <taxon>Debaryomycetaceae</taxon>
        <taxon>Candida/Lodderomyces clade</taxon>
        <taxon>Candida</taxon>
    </lineage>
</organism>
<dbReference type="CGD" id="CAL0000154373">
    <property type="gene designation" value="CPAR2_204900"/>
</dbReference>
<accession>A0AAJ8VY11</accession>
<keyword evidence="5" id="KW-1185">Reference proteome</keyword>
<reference evidence="4" key="4">
    <citation type="submission" date="2025-05" db="UniProtKB">
        <authorList>
            <consortium name="EnsemblFungi"/>
        </authorList>
    </citation>
    <scope>IDENTIFICATION</scope>
</reference>
<reference evidence="5" key="1">
    <citation type="journal article" date="2009" name="Nature">
        <title>Evolution of pathogenicity and sexual reproduction in eight Candida genomes.</title>
        <authorList>
            <person name="Butler G."/>
            <person name="Rasmussen M.D."/>
            <person name="Lin M.F."/>
            <person name="Santos M.A."/>
            <person name="Sakthikumar S."/>
            <person name="Munro C.A."/>
            <person name="Rheinbay E."/>
            <person name="Grabherr M."/>
            <person name="Forche A."/>
            <person name="Reedy J.L."/>
            <person name="Agrafioti I."/>
            <person name="Arnaud M.B."/>
            <person name="Bates S."/>
            <person name="Brown A.J."/>
            <person name="Brunke S."/>
            <person name="Costanzo M.C."/>
            <person name="Fitzpatrick D.A."/>
            <person name="de Groot P.W."/>
            <person name="Harris D."/>
            <person name="Hoyer L.L."/>
            <person name="Hube B."/>
            <person name="Klis F.M."/>
            <person name="Kodira C."/>
            <person name="Lennard N."/>
            <person name="Logue M.E."/>
            <person name="Martin R."/>
            <person name="Neiman A.M."/>
            <person name="Nikolaou E."/>
            <person name="Quail M.A."/>
            <person name="Quinn J."/>
            <person name="Santos M.C."/>
            <person name="Schmitzberger F.F."/>
            <person name="Sherlock G."/>
            <person name="Shah P."/>
            <person name="Silverstein K.A."/>
            <person name="Skrzypek M.S."/>
            <person name="Soll D."/>
            <person name="Staggs R."/>
            <person name="Stansfield I."/>
            <person name="Stumpf M.P."/>
            <person name="Sudbery P.E."/>
            <person name="Srikantha T."/>
            <person name="Zeng Q."/>
            <person name="Berman J."/>
            <person name="Berriman M."/>
            <person name="Heitman J."/>
            <person name="Gow N.A."/>
            <person name="Lorenz M.C."/>
            <person name="Birren B.W."/>
            <person name="Kellis M."/>
            <person name="Cuomo C.A."/>
        </authorList>
    </citation>
    <scope>NUCLEOTIDE SEQUENCE [LARGE SCALE GENOMIC DNA]</scope>
    <source>
        <strain evidence="5">CDC 317 / ATCC MYA-4646</strain>
    </source>
</reference>
<accession>G8BG63</accession>
<dbReference type="EMBL" id="HE605206">
    <property type="protein sequence ID" value="CCE42847.1"/>
    <property type="molecule type" value="Genomic_DNA"/>
</dbReference>
<reference evidence="3" key="3">
    <citation type="submission" date="2011-10" db="EMBL/GenBank/DDBJ databases">
        <title>Transcriptional landscape of the pathogenic yeast Candida parapsilosis.</title>
        <authorList>
            <person name="Guida A."/>
            <person name="Lindstaedt C."/>
            <person name="Maguire S.L."/>
            <person name="Ding C."/>
            <person name="Higgins D.G."/>
            <person name="Harris D."/>
            <person name="Berriman M."/>
            <person name="Butler G."/>
        </authorList>
    </citation>
    <scope>NUCLEOTIDE SEQUENCE</scope>
    <source>
        <strain evidence="3">CDC317</strain>
    </source>
</reference>
<reference evidence="5" key="2">
    <citation type="journal article" date="2011" name="BMC Genomics">
        <title>Using RNA-seq to determine the transcriptional landscape and the hypoxic response of the pathogenic yeast Candida parapsilosis.</title>
        <authorList>
            <person name="Guida A."/>
            <person name="Lindstaedt C."/>
            <person name="Maguire S.L."/>
            <person name="Ding C."/>
            <person name="Higgins D.G."/>
            <person name="Corton N.J."/>
            <person name="Berriman M."/>
            <person name="Butler G."/>
        </authorList>
    </citation>
    <scope>GENOME REANNOTATION</scope>
    <source>
        <strain evidence="5">CDC 317 / ATCC MYA-4646</strain>
    </source>
</reference>